<dbReference type="SMART" id="SM00028">
    <property type="entry name" value="TPR"/>
    <property type="match status" value="6"/>
</dbReference>
<evidence type="ECO:0000256" key="2">
    <source>
        <dbReference type="ARBA" id="ARBA00022803"/>
    </source>
</evidence>
<evidence type="ECO:0000256" key="3">
    <source>
        <dbReference type="PROSITE-ProRule" id="PRU00339"/>
    </source>
</evidence>
<dbReference type="PANTHER" id="PTHR12558">
    <property type="entry name" value="CELL DIVISION CYCLE 16,23,27"/>
    <property type="match status" value="1"/>
</dbReference>
<dbReference type="Pfam" id="PF07719">
    <property type="entry name" value="TPR_2"/>
    <property type="match status" value="1"/>
</dbReference>
<gene>
    <name evidence="5" type="ORF">SAMN04488045_2066</name>
</gene>
<keyword evidence="2 3" id="KW-0802">TPR repeat</keyword>
<dbReference type="InterPro" id="IPR013105">
    <property type="entry name" value="TPR_2"/>
</dbReference>
<feature type="chain" id="PRO_5009290464" evidence="4">
    <location>
        <begin position="25"/>
        <end position="572"/>
    </location>
</feature>
<dbReference type="SUPFAM" id="SSF48452">
    <property type="entry name" value="TPR-like"/>
    <property type="match status" value="3"/>
</dbReference>
<dbReference type="Proteomes" id="UP000236752">
    <property type="component" value="Unassembled WGS sequence"/>
</dbReference>
<dbReference type="AlphaFoldDB" id="A0A1H5YFA0"/>
<dbReference type="InterPro" id="IPR011990">
    <property type="entry name" value="TPR-like_helical_dom_sf"/>
</dbReference>
<accession>A0A1H5YFA0</accession>
<dbReference type="InterPro" id="IPR019734">
    <property type="entry name" value="TPR_rpt"/>
</dbReference>
<keyword evidence="4" id="KW-0732">Signal</keyword>
<proteinExistence type="predicted"/>
<dbReference type="Pfam" id="PF13432">
    <property type="entry name" value="TPR_16"/>
    <property type="match status" value="3"/>
</dbReference>
<feature type="repeat" description="TPR" evidence="3">
    <location>
        <begin position="359"/>
        <end position="392"/>
    </location>
</feature>
<name>A0A1H5YFA0_9RHOB</name>
<evidence type="ECO:0000313" key="6">
    <source>
        <dbReference type="Proteomes" id="UP000236752"/>
    </source>
</evidence>
<dbReference type="EMBL" id="FNUZ01000003">
    <property type="protein sequence ID" value="SEG22741.1"/>
    <property type="molecule type" value="Genomic_DNA"/>
</dbReference>
<feature type="repeat" description="TPR" evidence="3">
    <location>
        <begin position="27"/>
        <end position="60"/>
    </location>
</feature>
<evidence type="ECO:0000256" key="4">
    <source>
        <dbReference type="SAM" id="SignalP"/>
    </source>
</evidence>
<dbReference type="PANTHER" id="PTHR12558:SF13">
    <property type="entry name" value="CELL DIVISION CYCLE PROTEIN 27 HOMOLOG"/>
    <property type="match status" value="1"/>
</dbReference>
<evidence type="ECO:0000313" key="5">
    <source>
        <dbReference type="EMBL" id="SEG22741.1"/>
    </source>
</evidence>
<feature type="signal peptide" evidence="4">
    <location>
        <begin position="1"/>
        <end position="24"/>
    </location>
</feature>
<reference evidence="5 6" key="1">
    <citation type="submission" date="2016-10" db="EMBL/GenBank/DDBJ databases">
        <authorList>
            <person name="de Groot N.N."/>
        </authorList>
    </citation>
    <scope>NUCLEOTIDE SEQUENCE [LARGE SCALE GENOMIC DNA]</scope>
    <source>
        <strain evidence="5 6">DSM 26915</strain>
    </source>
</reference>
<sequence>MTQSGWLKAAATAIALFLPSMSAAQGVAGDYLAARQAGMTGDFEQAARYFDRALMFDPENLEFMDRGALSYLSLGNVERAAVLGNRILESGQSSQVAQMAVMAERLGKDDYAGAIDMIAQNRGVGPLVDGLITAWSQLGQGDMSAALVAFEKVGETQGLEPFAVYHKALALASVGDYEGAEKIFATDMAGGLQFTRRAVIARLSILSQLERNQEALDFLDQSFNAQMDPELRSVKAALEAGETLPFNVVRSAKDGLAESFFSLAEALAQDASDDFTLLYARIAEHLRSDHFEAALMTAELLERLGQYELAVDAYRDVERDDPAFHAAELGRAGALRAAGRTDAAVEVLESLAETHGDLPVVQSTLADLKRSLNEYDDAIEAYTKAIDLFDEPERSQWFLFYARGISNERSGNWEAAEADFRTALDLNPDQPQVLNYLGYSLVEKQTKLDEALDMIERAVAAEPGSGYIVDSLGWVLFKLGRYEEAVEHLERAAELMPIDPVVNDHLGDSYWAVGRRTEAQFMWRRALSFVDYENVSEDADADRIRRKLEVGLDQLLEEEGADPLNMVTDDKN</sequence>
<dbReference type="PROSITE" id="PS50005">
    <property type="entry name" value="TPR"/>
    <property type="match status" value="4"/>
</dbReference>
<dbReference type="RefSeq" id="WP_103910411.1">
    <property type="nucleotide sequence ID" value="NZ_FNUZ01000003.1"/>
</dbReference>
<dbReference type="OrthoDB" id="9766710at2"/>
<dbReference type="Gene3D" id="1.25.40.10">
    <property type="entry name" value="Tetratricopeptide repeat domain"/>
    <property type="match status" value="3"/>
</dbReference>
<feature type="repeat" description="TPR" evidence="3">
    <location>
        <begin position="397"/>
        <end position="430"/>
    </location>
</feature>
<dbReference type="Pfam" id="PF13181">
    <property type="entry name" value="TPR_8"/>
    <property type="match status" value="1"/>
</dbReference>
<organism evidence="5 6">
    <name type="scientific">Thalassococcus halodurans</name>
    <dbReference type="NCBI Taxonomy" id="373675"/>
    <lineage>
        <taxon>Bacteria</taxon>
        <taxon>Pseudomonadati</taxon>
        <taxon>Pseudomonadota</taxon>
        <taxon>Alphaproteobacteria</taxon>
        <taxon>Rhodobacterales</taxon>
        <taxon>Roseobacteraceae</taxon>
        <taxon>Thalassococcus</taxon>
    </lineage>
</organism>
<evidence type="ECO:0000256" key="1">
    <source>
        <dbReference type="ARBA" id="ARBA00022737"/>
    </source>
</evidence>
<keyword evidence="6" id="KW-1185">Reference proteome</keyword>
<protein>
    <submittedName>
        <fullName evidence="5">Flp pilus assembly protein TadD, contains TPR repeats</fullName>
    </submittedName>
</protein>
<feature type="repeat" description="TPR" evidence="3">
    <location>
        <begin position="466"/>
        <end position="499"/>
    </location>
</feature>
<keyword evidence="1" id="KW-0677">Repeat</keyword>